<gene>
    <name evidence="1" type="ORF">E6C27_scaffold17G001280</name>
</gene>
<dbReference type="AlphaFoldDB" id="A0A5A7VED8"/>
<organism evidence="1 2">
    <name type="scientific">Cucumis melo var. makuwa</name>
    <name type="common">Oriental melon</name>
    <dbReference type="NCBI Taxonomy" id="1194695"/>
    <lineage>
        <taxon>Eukaryota</taxon>
        <taxon>Viridiplantae</taxon>
        <taxon>Streptophyta</taxon>
        <taxon>Embryophyta</taxon>
        <taxon>Tracheophyta</taxon>
        <taxon>Spermatophyta</taxon>
        <taxon>Magnoliopsida</taxon>
        <taxon>eudicotyledons</taxon>
        <taxon>Gunneridae</taxon>
        <taxon>Pentapetalae</taxon>
        <taxon>rosids</taxon>
        <taxon>fabids</taxon>
        <taxon>Cucurbitales</taxon>
        <taxon>Cucurbitaceae</taxon>
        <taxon>Benincaseae</taxon>
        <taxon>Cucumis</taxon>
    </lineage>
</organism>
<sequence>MLVTPHTPHMIQPPPLYVSSSSLRPSLHTNPHTPRLRCTCHHPINHLTGFSEHFVSYILCVGNEKIRIFNGSLAPIAGKSSRRVIGTVWHNKGLYFLDNDGSSSSLSKFLPGRSSKP</sequence>
<protein>
    <submittedName>
        <fullName evidence="1">Beta-galactosidase</fullName>
    </submittedName>
</protein>
<dbReference type="EMBL" id="SSTE01001516">
    <property type="protein sequence ID" value="KAA0065447.1"/>
    <property type="molecule type" value="Genomic_DNA"/>
</dbReference>
<dbReference type="OrthoDB" id="1745225at2759"/>
<evidence type="ECO:0000313" key="1">
    <source>
        <dbReference type="EMBL" id="KAA0065447.1"/>
    </source>
</evidence>
<reference evidence="1 2" key="1">
    <citation type="submission" date="2019-08" db="EMBL/GenBank/DDBJ databases">
        <title>Draft genome sequences of two oriental melons (Cucumis melo L. var makuwa).</title>
        <authorList>
            <person name="Kwon S.-Y."/>
        </authorList>
    </citation>
    <scope>NUCLEOTIDE SEQUENCE [LARGE SCALE GENOMIC DNA]</scope>
    <source>
        <strain evidence="2">cv. SW 3</strain>
        <tissue evidence="1">Leaf</tissue>
    </source>
</reference>
<proteinExistence type="predicted"/>
<dbReference type="Proteomes" id="UP000321393">
    <property type="component" value="Unassembled WGS sequence"/>
</dbReference>
<evidence type="ECO:0000313" key="2">
    <source>
        <dbReference type="Proteomes" id="UP000321393"/>
    </source>
</evidence>
<name>A0A5A7VED8_CUCMM</name>
<comment type="caution">
    <text evidence="1">The sequence shown here is derived from an EMBL/GenBank/DDBJ whole genome shotgun (WGS) entry which is preliminary data.</text>
</comment>
<accession>A0A5A7VED8</accession>